<dbReference type="InterPro" id="IPR001789">
    <property type="entry name" value="Sig_transdc_resp-reg_receiver"/>
</dbReference>
<organism evidence="8 9">
    <name type="scientific">Anaeromyxobacter paludicola</name>
    <dbReference type="NCBI Taxonomy" id="2918171"/>
    <lineage>
        <taxon>Bacteria</taxon>
        <taxon>Pseudomonadati</taxon>
        <taxon>Myxococcota</taxon>
        <taxon>Myxococcia</taxon>
        <taxon>Myxococcales</taxon>
        <taxon>Cystobacterineae</taxon>
        <taxon>Anaeromyxobacteraceae</taxon>
        <taxon>Anaeromyxobacter</taxon>
    </lineage>
</organism>
<dbReference type="PRINTS" id="PR00344">
    <property type="entry name" value="BCTRLSENSOR"/>
</dbReference>
<name>A0ABM7XAD4_9BACT</name>
<dbReference type="SUPFAM" id="SSF47384">
    <property type="entry name" value="Homodimeric domain of signal transducing histidine kinase"/>
    <property type="match status" value="1"/>
</dbReference>
<feature type="transmembrane region" description="Helical" evidence="5">
    <location>
        <begin position="24"/>
        <end position="45"/>
    </location>
</feature>
<evidence type="ECO:0000259" key="6">
    <source>
        <dbReference type="PROSITE" id="PS50109"/>
    </source>
</evidence>
<feature type="domain" description="Histidine kinase" evidence="6">
    <location>
        <begin position="635"/>
        <end position="865"/>
    </location>
</feature>
<keyword evidence="5" id="KW-0472">Membrane</keyword>
<dbReference type="SMART" id="SM00387">
    <property type="entry name" value="HATPase_c"/>
    <property type="match status" value="2"/>
</dbReference>
<dbReference type="Pfam" id="PF00512">
    <property type="entry name" value="HisKA"/>
    <property type="match status" value="1"/>
</dbReference>
<reference evidence="9" key="1">
    <citation type="journal article" date="2022" name="Int. J. Syst. Evol. Microbiol.">
        <title>Anaeromyxobacter oryzae sp. nov., Anaeromyxobacter diazotrophicus sp. nov. and Anaeromyxobacter paludicola sp. nov., isolated from paddy soils.</title>
        <authorList>
            <person name="Itoh H."/>
            <person name="Xu Z."/>
            <person name="Mise K."/>
            <person name="Masuda Y."/>
            <person name="Ushijima N."/>
            <person name="Hayakawa C."/>
            <person name="Shiratori Y."/>
            <person name="Senoo K."/>
        </authorList>
    </citation>
    <scope>NUCLEOTIDE SEQUENCE [LARGE SCALE GENOMIC DNA]</scope>
    <source>
        <strain evidence="9">Red630</strain>
    </source>
</reference>
<dbReference type="InterPro" id="IPR036097">
    <property type="entry name" value="HisK_dim/P_sf"/>
</dbReference>
<evidence type="ECO:0000256" key="5">
    <source>
        <dbReference type="SAM" id="Phobius"/>
    </source>
</evidence>
<dbReference type="EMBL" id="AP025592">
    <property type="protein sequence ID" value="BDG08813.1"/>
    <property type="molecule type" value="Genomic_DNA"/>
</dbReference>
<dbReference type="PROSITE" id="PS50109">
    <property type="entry name" value="HIS_KIN"/>
    <property type="match status" value="2"/>
</dbReference>
<dbReference type="Pfam" id="PF02518">
    <property type="entry name" value="HATPase_c"/>
    <property type="match status" value="2"/>
</dbReference>
<gene>
    <name evidence="8" type="ORF">AMPC_19260</name>
</gene>
<dbReference type="InterPro" id="IPR003661">
    <property type="entry name" value="HisK_dim/P_dom"/>
</dbReference>
<keyword evidence="3 4" id="KW-0597">Phosphoprotein</keyword>
<evidence type="ECO:0000256" key="2">
    <source>
        <dbReference type="ARBA" id="ARBA00012438"/>
    </source>
</evidence>
<dbReference type="CDD" id="cd00082">
    <property type="entry name" value="HisKA"/>
    <property type="match status" value="1"/>
</dbReference>
<evidence type="ECO:0000256" key="4">
    <source>
        <dbReference type="PROSITE-ProRule" id="PRU00169"/>
    </source>
</evidence>
<dbReference type="PROSITE" id="PS50110">
    <property type="entry name" value="RESPONSE_REGULATORY"/>
    <property type="match status" value="1"/>
</dbReference>
<feature type="domain" description="Histidine kinase" evidence="6">
    <location>
        <begin position="221"/>
        <end position="440"/>
    </location>
</feature>
<keyword evidence="5" id="KW-1133">Transmembrane helix</keyword>
<dbReference type="EC" id="2.7.13.3" evidence="2"/>
<dbReference type="CDD" id="cd17574">
    <property type="entry name" value="REC_OmpR"/>
    <property type="match status" value="1"/>
</dbReference>
<dbReference type="InterPro" id="IPR005467">
    <property type="entry name" value="His_kinase_dom"/>
</dbReference>
<comment type="catalytic activity">
    <reaction evidence="1">
        <text>ATP + protein L-histidine = ADP + protein N-phospho-L-histidine.</text>
        <dbReference type="EC" id="2.7.13.3"/>
    </reaction>
</comment>
<accession>A0ABM7XAD4</accession>
<feature type="modified residue" description="4-aspartylphosphate" evidence="4">
    <location>
        <position position="544"/>
    </location>
</feature>
<sequence>MSAPGTEGERRWARWLAARNRRGLRIGLLITITLYPAFGLLDVMLAPRPALPALLATRGVIAALTLALFRLLRTSWFDRHWQLVTAAFACLVAAGISMMTPYMGGLASPYYAGLTLTIVAAGLLFVWPPAVVVATHAGIAGSFLGANALAGTLGRGTAALSNLAFLSATALAAAVGQILAFRTQREQLLQRVQLEQATARLERAHAELKKLDQFKSRFSANMTHELRTPLAMVLAPLELMLQGEVGEFTEAQRGAFQAMFRSALKLLKIVNDLLDLSRLEESRLRLEAAEHDLVEQLRTLTEQSQVLARRKSIALALAPGPAAAPVVYDLERMERVFVNLLSNAIKFTPPGGHVTVAVRDLEGAVEVEVADDGPGFPPDQATRIFERFYQVDMAGTRQFGGAGIGLALARELVALHGGAIRAESDGRSGARFTVTLRKGRDHLRADALAPAAAGDAGLDWAVQLSSRREFRLLDIEEASERRVVDRDLDEGDRPYSAVVVEDSPQIVRLVHMALRRQFKVLAAPDGLKGLEMIRRERPSLVVTDLMMPGIDGLELTRRLREDPATRQIPVLMLTARGEVDDRVRGLETGVSAYLTKPFSPKELVTCARQLVQAEEETADLVLSQRMESLEIVAAGLAHEMNNPLNYARNALGRVRLDLEQALALARGGALGEEAQGRLEALAGRLGEMLGVAESGLRRIGGTVELMGRYGRGGFRREVVPLDAWEAVRTVVDVVLPATGRRAEVRCDLRGDGVVECVAEEFNQVLTNLVQNAIEAAPEAGGRVVVRGDGDPASLRLSVKDNGPGVSAEARARLFTPFFTTKGPGRGTGLGLTIARRVVQSLGGSLQLVSPPGEGAEFVVTVPRQRRAG</sequence>
<dbReference type="PANTHER" id="PTHR43547:SF2">
    <property type="entry name" value="HYBRID SIGNAL TRANSDUCTION HISTIDINE KINASE C"/>
    <property type="match status" value="1"/>
</dbReference>
<feature type="transmembrane region" description="Helical" evidence="5">
    <location>
        <begin position="51"/>
        <end position="71"/>
    </location>
</feature>
<feature type="transmembrane region" description="Helical" evidence="5">
    <location>
        <begin position="159"/>
        <end position="181"/>
    </location>
</feature>
<dbReference type="Gene3D" id="1.10.287.130">
    <property type="match status" value="2"/>
</dbReference>
<protein>
    <recommendedName>
        <fullName evidence="2">histidine kinase</fullName>
        <ecNumber evidence="2">2.7.13.3</ecNumber>
    </recommendedName>
</protein>
<dbReference type="SMART" id="SM00448">
    <property type="entry name" value="REC"/>
    <property type="match status" value="1"/>
</dbReference>
<dbReference type="InterPro" id="IPR004358">
    <property type="entry name" value="Sig_transdc_His_kin-like_C"/>
</dbReference>
<dbReference type="SUPFAM" id="SSF52172">
    <property type="entry name" value="CheY-like"/>
    <property type="match status" value="1"/>
</dbReference>
<evidence type="ECO:0000313" key="8">
    <source>
        <dbReference type="EMBL" id="BDG08813.1"/>
    </source>
</evidence>
<dbReference type="Gene3D" id="3.30.565.10">
    <property type="entry name" value="Histidine kinase-like ATPase, C-terminal domain"/>
    <property type="match status" value="2"/>
</dbReference>
<feature type="transmembrane region" description="Helical" evidence="5">
    <location>
        <begin position="110"/>
        <end position="127"/>
    </location>
</feature>
<dbReference type="Gene3D" id="3.40.50.2300">
    <property type="match status" value="1"/>
</dbReference>
<keyword evidence="5" id="KW-0812">Transmembrane</keyword>
<proteinExistence type="predicted"/>
<dbReference type="PANTHER" id="PTHR43547">
    <property type="entry name" value="TWO-COMPONENT HISTIDINE KINASE"/>
    <property type="match status" value="1"/>
</dbReference>
<evidence type="ECO:0000256" key="3">
    <source>
        <dbReference type="ARBA" id="ARBA00022553"/>
    </source>
</evidence>
<dbReference type="Pfam" id="PF00072">
    <property type="entry name" value="Response_reg"/>
    <property type="match status" value="1"/>
</dbReference>
<dbReference type="InterPro" id="IPR036890">
    <property type="entry name" value="HATPase_C_sf"/>
</dbReference>
<evidence type="ECO:0000313" key="9">
    <source>
        <dbReference type="Proteomes" id="UP001162734"/>
    </source>
</evidence>
<feature type="transmembrane region" description="Helical" evidence="5">
    <location>
        <begin position="83"/>
        <end position="104"/>
    </location>
</feature>
<dbReference type="Proteomes" id="UP001162734">
    <property type="component" value="Chromosome"/>
</dbReference>
<dbReference type="SMART" id="SM00388">
    <property type="entry name" value="HisKA"/>
    <property type="match status" value="2"/>
</dbReference>
<dbReference type="InterPro" id="IPR003594">
    <property type="entry name" value="HATPase_dom"/>
</dbReference>
<dbReference type="InterPro" id="IPR011006">
    <property type="entry name" value="CheY-like_superfamily"/>
</dbReference>
<feature type="domain" description="Response regulatory" evidence="7">
    <location>
        <begin position="496"/>
        <end position="611"/>
    </location>
</feature>
<dbReference type="RefSeq" id="WP_248346063.1">
    <property type="nucleotide sequence ID" value="NZ_AP025592.1"/>
</dbReference>
<dbReference type="SUPFAM" id="SSF55874">
    <property type="entry name" value="ATPase domain of HSP90 chaperone/DNA topoisomerase II/histidine kinase"/>
    <property type="match status" value="2"/>
</dbReference>
<keyword evidence="9" id="KW-1185">Reference proteome</keyword>
<dbReference type="CDD" id="cd00075">
    <property type="entry name" value="HATPase"/>
    <property type="match status" value="1"/>
</dbReference>
<evidence type="ECO:0000256" key="1">
    <source>
        <dbReference type="ARBA" id="ARBA00000085"/>
    </source>
</evidence>
<evidence type="ECO:0000259" key="7">
    <source>
        <dbReference type="PROSITE" id="PS50110"/>
    </source>
</evidence>